<proteinExistence type="predicted"/>
<comment type="caution">
    <text evidence="1">The sequence shown here is derived from an EMBL/GenBank/DDBJ whole genome shotgun (WGS) entry which is preliminary data.</text>
</comment>
<evidence type="ECO:0000313" key="1">
    <source>
        <dbReference type="EMBL" id="MPN51311.1"/>
    </source>
</evidence>
<reference evidence="1" key="1">
    <citation type="submission" date="2019-08" db="EMBL/GenBank/DDBJ databases">
        <authorList>
            <person name="Kucharzyk K."/>
            <person name="Murdoch R.W."/>
            <person name="Higgins S."/>
            <person name="Loffler F."/>
        </authorList>
    </citation>
    <scope>NUCLEOTIDE SEQUENCE</scope>
</reference>
<dbReference type="EMBL" id="VSSQ01116291">
    <property type="protein sequence ID" value="MPN51311.1"/>
    <property type="molecule type" value="Genomic_DNA"/>
</dbReference>
<gene>
    <name evidence="1" type="ORF">SDC9_198954</name>
</gene>
<name>A0A645IJ46_9ZZZZ</name>
<accession>A0A645IJ46</accession>
<dbReference type="AlphaFoldDB" id="A0A645IJ46"/>
<protein>
    <submittedName>
        <fullName evidence="1">Uncharacterized protein</fullName>
    </submittedName>
</protein>
<sequence>MRHVFKAFDKDGYYTLFNGDRLYQKDLKNIFIAGSSTPLIWDFNNLYCHPELELKDPDGDRIYETTLIMNSKKNIKRSSPFWKLSRDISAFPQYKSDFPISDAIYNLSLEEMINAIEPDSTFRTGKSGPEYGQGT</sequence>
<organism evidence="1">
    <name type="scientific">bioreactor metagenome</name>
    <dbReference type="NCBI Taxonomy" id="1076179"/>
    <lineage>
        <taxon>unclassified sequences</taxon>
        <taxon>metagenomes</taxon>
        <taxon>ecological metagenomes</taxon>
    </lineage>
</organism>